<dbReference type="Pfam" id="PF14221">
    <property type="entry name" value="DUF4330"/>
    <property type="match status" value="1"/>
</dbReference>
<organism evidence="2 3">
    <name type="scientific">Iningainema tapete BLCC-T55</name>
    <dbReference type="NCBI Taxonomy" id="2748662"/>
    <lineage>
        <taxon>Bacteria</taxon>
        <taxon>Bacillati</taxon>
        <taxon>Cyanobacteriota</taxon>
        <taxon>Cyanophyceae</taxon>
        <taxon>Nostocales</taxon>
        <taxon>Scytonemataceae</taxon>
        <taxon>Iningainema tapete</taxon>
    </lineage>
</organism>
<dbReference type="AlphaFoldDB" id="A0A8J7BXB7"/>
<evidence type="ECO:0000313" key="3">
    <source>
        <dbReference type="Proteomes" id="UP000629098"/>
    </source>
</evidence>
<keyword evidence="1" id="KW-0472">Membrane</keyword>
<comment type="caution">
    <text evidence="2">The sequence shown here is derived from an EMBL/GenBank/DDBJ whole genome shotgun (WGS) entry which is preliminary data.</text>
</comment>
<reference evidence="2" key="1">
    <citation type="submission" date="2020-09" db="EMBL/GenBank/DDBJ databases">
        <title>Iningainema tapete sp. nov. (Scytonemataceae, Cyanobacteria) from greenhouses in central Florida (USA) produces two types of nodularin with biosynthetic potential for microcystin-LR and anabaenopeptins.</title>
        <authorList>
            <person name="Berthold D.E."/>
            <person name="Lefler F.W."/>
            <person name="Huang I.-S."/>
            <person name="Abdulla H."/>
            <person name="Zimba P.V."/>
            <person name="Laughinghouse H.D. IV."/>
        </authorList>
    </citation>
    <scope>NUCLEOTIDE SEQUENCE</scope>
    <source>
        <strain evidence="2">BLCCT55</strain>
    </source>
</reference>
<dbReference type="InterPro" id="IPR025480">
    <property type="entry name" value="DUF4330"/>
</dbReference>
<dbReference type="Proteomes" id="UP000629098">
    <property type="component" value="Unassembled WGS sequence"/>
</dbReference>
<name>A0A8J7BXB7_9CYAN</name>
<evidence type="ECO:0000313" key="2">
    <source>
        <dbReference type="EMBL" id="MBD2773507.1"/>
    </source>
</evidence>
<proteinExistence type="predicted"/>
<keyword evidence="1" id="KW-0812">Transmembrane</keyword>
<dbReference type="RefSeq" id="WP_190829385.1">
    <property type="nucleotide sequence ID" value="NZ_CAWPPI010000054.1"/>
</dbReference>
<sequence>MAILDSKGRLFGKINFLDLGAALVILLVIFSIFFFPGGSGSVAQVGATTKPVEVDLVVRGLNVRNPEELFKQGLTKGGKTNVIIRNQPHGKIDIKSVKVLPRTILVTQPDGSVKEIADPKSNNFSTDMLLTLEGKAQITDNGPVIGPSKLKIGVPFELDGFNYNFNATVIDVRVKE</sequence>
<keyword evidence="1" id="KW-1133">Transmembrane helix</keyword>
<gene>
    <name evidence="2" type="ORF">ICL16_15855</name>
</gene>
<keyword evidence="3" id="KW-1185">Reference proteome</keyword>
<feature type="transmembrane region" description="Helical" evidence="1">
    <location>
        <begin position="16"/>
        <end position="35"/>
    </location>
</feature>
<accession>A0A8J7BXB7</accession>
<protein>
    <submittedName>
        <fullName evidence="2">DUF4330 domain-containing protein</fullName>
    </submittedName>
</protein>
<evidence type="ECO:0000256" key="1">
    <source>
        <dbReference type="SAM" id="Phobius"/>
    </source>
</evidence>
<dbReference type="EMBL" id="JACXAE010000054">
    <property type="protein sequence ID" value="MBD2773507.1"/>
    <property type="molecule type" value="Genomic_DNA"/>
</dbReference>